<dbReference type="AlphaFoldDB" id="A0A9P0CIY6"/>
<evidence type="ECO:0000259" key="15">
    <source>
        <dbReference type="Pfam" id="PF00122"/>
    </source>
</evidence>
<feature type="transmembrane region" description="Helical" evidence="14">
    <location>
        <begin position="45"/>
        <end position="64"/>
    </location>
</feature>
<dbReference type="InterPro" id="IPR023299">
    <property type="entry name" value="ATPase_P-typ_cyto_dom_N"/>
</dbReference>
<dbReference type="InterPro" id="IPR059000">
    <property type="entry name" value="ATPase_P-type_domA"/>
</dbReference>
<dbReference type="GO" id="GO:0140358">
    <property type="term" value="F:P-type transmembrane transporter activity"/>
    <property type="evidence" value="ECO:0007669"/>
    <property type="project" value="InterPro"/>
</dbReference>
<organism evidence="18 19">
    <name type="scientific">Psylliodes chrysocephalus</name>
    <dbReference type="NCBI Taxonomy" id="3402493"/>
    <lineage>
        <taxon>Eukaryota</taxon>
        <taxon>Metazoa</taxon>
        <taxon>Ecdysozoa</taxon>
        <taxon>Arthropoda</taxon>
        <taxon>Hexapoda</taxon>
        <taxon>Insecta</taxon>
        <taxon>Pterygota</taxon>
        <taxon>Neoptera</taxon>
        <taxon>Endopterygota</taxon>
        <taxon>Coleoptera</taxon>
        <taxon>Polyphaga</taxon>
        <taxon>Cucujiformia</taxon>
        <taxon>Chrysomeloidea</taxon>
        <taxon>Chrysomelidae</taxon>
        <taxon>Galerucinae</taxon>
        <taxon>Alticini</taxon>
        <taxon>Psylliodes</taxon>
    </lineage>
</organism>
<feature type="domain" description="P-type ATPase A" evidence="15">
    <location>
        <begin position="246"/>
        <end position="367"/>
    </location>
</feature>
<accession>A0A9P0CIY6</accession>
<evidence type="ECO:0000256" key="1">
    <source>
        <dbReference type="ARBA" id="ARBA00004107"/>
    </source>
</evidence>
<keyword evidence="11 14" id="KW-1133">Transmembrane helix</keyword>
<dbReference type="SUPFAM" id="SSF81665">
    <property type="entry name" value="Calcium ATPase, transmembrane domain M"/>
    <property type="match status" value="1"/>
</dbReference>
<dbReference type="SFLD" id="SFLDG00002">
    <property type="entry name" value="C1.7:_P-type_atpase_like"/>
    <property type="match status" value="1"/>
</dbReference>
<evidence type="ECO:0000256" key="6">
    <source>
        <dbReference type="ARBA" id="ARBA00022741"/>
    </source>
</evidence>
<feature type="transmembrane region" description="Helical" evidence="14">
    <location>
        <begin position="1071"/>
        <end position="1091"/>
    </location>
</feature>
<feature type="transmembrane region" description="Helical" evidence="14">
    <location>
        <begin position="207"/>
        <end position="227"/>
    </location>
</feature>
<evidence type="ECO:0000313" key="19">
    <source>
        <dbReference type="Proteomes" id="UP001153636"/>
    </source>
</evidence>
<feature type="transmembrane region" description="Helical" evidence="14">
    <location>
        <begin position="1026"/>
        <end position="1051"/>
    </location>
</feature>
<dbReference type="InterPro" id="IPR023298">
    <property type="entry name" value="ATPase_P-typ_TM_dom_sf"/>
</dbReference>
<dbReference type="PROSITE" id="PS01229">
    <property type="entry name" value="COF_2"/>
    <property type="match status" value="1"/>
</dbReference>
<dbReference type="PANTHER" id="PTHR45630:SF8">
    <property type="entry name" value="CATION-TRANSPORTING ATPASE"/>
    <property type="match status" value="1"/>
</dbReference>
<evidence type="ECO:0000256" key="3">
    <source>
        <dbReference type="ARBA" id="ARBA00022553"/>
    </source>
</evidence>
<dbReference type="InterPro" id="IPR001757">
    <property type="entry name" value="P_typ_ATPase"/>
</dbReference>
<feature type="transmembrane region" description="Helical" evidence="14">
    <location>
        <begin position="912"/>
        <end position="930"/>
    </location>
</feature>
<comment type="catalytic activity">
    <reaction evidence="13 14">
        <text>ATP + H2O = ADP + phosphate + H(+)</text>
        <dbReference type="Rhea" id="RHEA:13065"/>
        <dbReference type="ChEBI" id="CHEBI:15377"/>
        <dbReference type="ChEBI" id="CHEBI:15378"/>
        <dbReference type="ChEBI" id="CHEBI:30616"/>
        <dbReference type="ChEBI" id="CHEBI:43474"/>
        <dbReference type="ChEBI" id="CHEBI:456216"/>
    </reaction>
</comment>
<dbReference type="EMBL" id="OV651813">
    <property type="protein sequence ID" value="CAH1098936.1"/>
    <property type="molecule type" value="Genomic_DNA"/>
</dbReference>
<evidence type="ECO:0000259" key="16">
    <source>
        <dbReference type="Pfam" id="PF00690"/>
    </source>
</evidence>
<comment type="similarity">
    <text evidence="2 14">Belongs to the cation transport ATPase (P-type) (TC 3.A.3) family. Type V subfamily.</text>
</comment>
<dbReference type="GO" id="GO:0046872">
    <property type="term" value="F:metal ion binding"/>
    <property type="evidence" value="ECO:0007669"/>
    <property type="project" value="UniProtKB-UniRule"/>
</dbReference>
<evidence type="ECO:0000256" key="9">
    <source>
        <dbReference type="ARBA" id="ARBA00022842"/>
    </source>
</evidence>
<dbReference type="Proteomes" id="UP001153636">
    <property type="component" value="Chromosome 1"/>
</dbReference>
<feature type="transmembrane region" description="Helical" evidence="14">
    <location>
        <begin position="384"/>
        <end position="404"/>
    </location>
</feature>
<keyword evidence="12 14" id="KW-0472">Membrane</keyword>
<keyword evidence="4 14" id="KW-0812">Transmembrane</keyword>
<dbReference type="EC" id="7.2.2.-" evidence="14"/>
<dbReference type="InterPro" id="IPR004014">
    <property type="entry name" value="ATPase_P-typ_cation-transptr_N"/>
</dbReference>
<evidence type="ECO:0000313" key="18">
    <source>
        <dbReference type="EMBL" id="CAH1098936.1"/>
    </source>
</evidence>
<protein>
    <recommendedName>
        <fullName evidence="14">Cation-transporting ATPase</fullName>
        <ecNumber evidence="14">7.2.2.-</ecNumber>
    </recommendedName>
</protein>
<sequence>MNSFRETNGYQSIEINNLQEIYNEAQDQLVFKIWGFRENPTKSTLYHFLSIIFLGLPYLIFSSYPKLKKVKFKPAALDFATTILVCDNHGNSNFIKIENEKLTLPNVNVALENLRYFLYQHTKYVWDSNSNTFVTLDNVIPSQTVDEYLNNTDGLTDREYRSRLDLFGFNKIEVEVKSYWTLFVQEVLNPFYIFQAFSVGLWLVDDYISYAICVIILTLFSSITSLIQTRRQSEALHDLVESSKCHEVTVLRKEGQINEKKIIDPVELVPGDLIVLPASNYVMPCDAVLLTGQSIVNESVLTGESVPVTKTALHSSSESYDIEAHKRHTLFSGTHVIQTRYYGDEDVLARVVRTGFDTTKGSLVKSILFPVPIGLKFYKDSFKFILVLFAVAAAGMTYCLYLYISRGAPLKHVIIRTLDVITIVVPPALPAAMAVGTVYSQNRLKKIGIFCISPPRINVCGKIKIACFDKTGTLTHDGLEMNAIIPSKNSEFCPVVTEISTLDNEDKLVQGMATCHSLTRIDNEINGDPLDLNMFEFTRWELHEPGENENERYDMLAPTYVKPHGTHIKDTSKLPYEIGIIRQFTFSSTLQCMSVICRDLRETNMIAFTKGAPEKLFGMCLRETLPTDFTIKLSQYTAQGFRVIALAYKHLPNKLKWVEAQKIKRNVIECDLTFLGFLIMHNPLKEETAPVIKTLHNANIRTVMITGDNILTAISVAHDCGMVKISDQLFILTLENKEDPHGIPDLKFERASGNLPTDSVTVDFSLDHHHFAIDGRTWSKLKYYYPDMIPSLLVKATIFARFQPDQKTQLIMFLQNLDYIVSMVGDGANDCGALKAAHVGVSLSQAEASVAAPFTSSIPNISCLVHLILEGRCALVTSFAIFKYMALYSLIQFCTVLILYKEHSIMGDYQFLFIDLIITTSLAVTIGRQGPSNELGSKRPMSSLVSAKNLIPLILQIFTCAFIQVATIYYLFQQPWFRPIPSNTIEPVVVSWENTSVFTISCYQYIILATMYSKGRPYRQMLITNFWFLVTALSLTIFTTWLIVYPCKYVADLMNLVYIPHGRRVENYFKYSLLGFPIVHFLVALLIEVGISDREWLKKFIQFVSCKSMPKNRYKLLLQQNGYQSLINVDG</sequence>
<dbReference type="SUPFAM" id="SSF81653">
    <property type="entry name" value="Calcium ATPase, transduction domain A"/>
    <property type="match status" value="1"/>
</dbReference>
<dbReference type="Pfam" id="PF00690">
    <property type="entry name" value="Cation_ATPase_N"/>
    <property type="match status" value="1"/>
</dbReference>
<dbReference type="FunFam" id="3.40.1110.10:FF:000026">
    <property type="entry name" value="Cation-transporting ATPase"/>
    <property type="match status" value="1"/>
</dbReference>
<keyword evidence="10 14" id="KW-1278">Translocase</keyword>
<dbReference type="PRINTS" id="PR00119">
    <property type="entry name" value="CATATPASE"/>
</dbReference>
<evidence type="ECO:0000256" key="13">
    <source>
        <dbReference type="ARBA" id="ARBA00049360"/>
    </source>
</evidence>
<keyword evidence="5 14" id="KW-0479">Metal-binding</keyword>
<dbReference type="Pfam" id="PF13246">
    <property type="entry name" value="Cation_ATPase"/>
    <property type="match status" value="1"/>
</dbReference>
<gene>
    <name evidence="18" type="ORF">PSYICH_LOCUS779</name>
</gene>
<dbReference type="PANTHER" id="PTHR45630">
    <property type="entry name" value="CATION-TRANSPORTING ATPASE-RELATED"/>
    <property type="match status" value="1"/>
</dbReference>
<evidence type="ECO:0000256" key="7">
    <source>
        <dbReference type="ARBA" id="ARBA00022753"/>
    </source>
</evidence>
<keyword evidence="3" id="KW-0597">Phosphoprotein</keyword>
<comment type="subcellular location">
    <subcellularLocation>
        <location evidence="1">Late endosome membrane</location>
        <topology evidence="1">Multi-pass membrane protein</topology>
    </subcellularLocation>
    <subcellularLocation>
        <location evidence="14">Membrane</location>
        <topology evidence="14">Multi-pass membrane protein</topology>
    </subcellularLocation>
</comment>
<keyword evidence="6 14" id="KW-0547">Nucleotide-binding</keyword>
<dbReference type="Gene3D" id="3.40.1110.10">
    <property type="entry name" value="Calcium-transporting ATPase, cytoplasmic domain N"/>
    <property type="match status" value="1"/>
</dbReference>
<keyword evidence="9 14" id="KW-0460">Magnesium</keyword>
<feature type="transmembrane region" description="Helical" evidence="14">
    <location>
        <begin position="950"/>
        <end position="972"/>
    </location>
</feature>
<feature type="domain" description="Cation-transporting P-type ATPase N-terminal" evidence="16">
    <location>
        <begin position="147"/>
        <end position="201"/>
    </location>
</feature>
<name>A0A9P0CIY6_9CUCU</name>
<evidence type="ECO:0000259" key="17">
    <source>
        <dbReference type="Pfam" id="PF12409"/>
    </source>
</evidence>
<dbReference type="FunFam" id="3.40.50.1000:FF:000068">
    <property type="entry name" value="Cation-transporting ATPase"/>
    <property type="match status" value="1"/>
</dbReference>
<dbReference type="GO" id="GO:0031902">
    <property type="term" value="C:late endosome membrane"/>
    <property type="evidence" value="ECO:0007669"/>
    <property type="project" value="UniProtKB-SubCell"/>
</dbReference>
<dbReference type="InterPro" id="IPR047819">
    <property type="entry name" value="P5A-ATPase_N"/>
</dbReference>
<dbReference type="Gene3D" id="3.40.50.1000">
    <property type="entry name" value="HAD superfamily/HAD-like"/>
    <property type="match status" value="1"/>
</dbReference>
<keyword evidence="19" id="KW-1185">Reference proteome</keyword>
<dbReference type="SUPFAM" id="SSF81660">
    <property type="entry name" value="Metal cation-transporting ATPase, ATP-binding domain N"/>
    <property type="match status" value="1"/>
</dbReference>
<evidence type="ECO:0000256" key="12">
    <source>
        <dbReference type="ARBA" id="ARBA00023136"/>
    </source>
</evidence>
<keyword evidence="7" id="KW-0967">Endosome</keyword>
<feature type="domain" description="P5B-type ATPase N-terminal" evidence="17">
    <location>
        <begin position="29"/>
        <end position="105"/>
    </location>
</feature>
<keyword evidence="8 14" id="KW-0067">ATP-binding</keyword>
<evidence type="ECO:0000256" key="8">
    <source>
        <dbReference type="ARBA" id="ARBA00022840"/>
    </source>
</evidence>
<evidence type="ECO:0000256" key="5">
    <source>
        <dbReference type="ARBA" id="ARBA00022723"/>
    </source>
</evidence>
<evidence type="ECO:0000256" key="2">
    <source>
        <dbReference type="ARBA" id="ARBA00006000"/>
    </source>
</evidence>
<dbReference type="InterPro" id="IPR008250">
    <property type="entry name" value="ATPase_P-typ_transduc_dom_A_sf"/>
</dbReference>
<dbReference type="InterPro" id="IPR023214">
    <property type="entry name" value="HAD_sf"/>
</dbReference>
<dbReference type="FunFam" id="1.20.1110.10:FF:000023">
    <property type="entry name" value="Cation-transporting ATPase"/>
    <property type="match status" value="1"/>
</dbReference>
<feature type="transmembrane region" description="Helical" evidence="14">
    <location>
        <begin position="881"/>
        <end position="900"/>
    </location>
</feature>
<dbReference type="Gene3D" id="2.70.150.10">
    <property type="entry name" value="Calcium-transporting ATPase, cytoplasmic transduction domain A"/>
    <property type="match status" value="1"/>
</dbReference>
<dbReference type="SFLD" id="SFLDS00003">
    <property type="entry name" value="Haloacid_Dehalogenase"/>
    <property type="match status" value="1"/>
</dbReference>
<feature type="transmembrane region" description="Helical" evidence="14">
    <location>
        <begin position="179"/>
        <end position="201"/>
    </location>
</feature>
<dbReference type="GO" id="GO:0006874">
    <property type="term" value="P:intracellular calcium ion homeostasis"/>
    <property type="evidence" value="ECO:0007669"/>
    <property type="project" value="TreeGrafter"/>
</dbReference>
<dbReference type="SFLD" id="SFLDF00027">
    <property type="entry name" value="p-type_atpase"/>
    <property type="match status" value="1"/>
</dbReference>
<dbReference type="GO" id="GO:0016887">
    <property type="term" value="F:ATP hydrolysis activity"/>
    <property type="evidence" value="ECO:0007669"/>
    <property type="project" value="InterPro"/>
</dbReference>
<dbReference type="InterPro" id="IPR036412">
    <property type="entry name" value="HAD-like_sf"/>
</dbReference>
<dbReference type="OrthoDB" id="48943at2759"/>
<dbReference type="PROSITE" id="PS00154">
    <property type="entry name" value="ATPASE_E1_E2"/>
    <property type="match status" value="1"/>
</dbReference>
<evidence type="ECO:0000256" key="4">
    <source>
        <dbReference type="ARBA" id="ARBA00022692"/>
    </source>
</evidence>
<dbReference type="NCBIfam" id="TIGR01494">
    <property type="entry name" value="ATPase_P-type"/>
    <property type="match status" value="2"/>
</dbReference>
<dbReference type="InterPro" id="IPR044492">
    <property type="entry name" value="P_typ_ATPase_HD_dom"/>
</dbReference>
<dbReference type="Pfam" id="PF00122">
    <property type="entry name" value="E1-E2_ATPase"/>
    <property type="match status" value="1"/>
</dbReference>
<dbReference type="SUPFAM" id="SSF56784">
    <property type="entry name" value="HAD-like"/>
    <property type="match status" value="1"/>
</dbReference>
<evidence type="ECO:0000256" key="11">
    <source>
        <dbReference type="ARBA" id="ARBA00022989"/>
    </source>
</evidence>
<reference evidence="18" key="1">
    <citation type="submission" date="2022-01" db="EMBL/GenBank/DDBJ databases">
        <authorList>
            <person name="King R."/>
        </authorList>
    </citation>
    <scope>NUCLEOTIDE SEQUENCE</scope>
</reference>
<evidence type="ECO:0000256" key="14">
    <source>
        <dbReference type="RuleBase" id="RU362082"/>
    </source>
</evidence>
<dbReference type="InterPro" id="IPR018303">
    <property type="entry name" value="ATPase_P-typ_P_site"/>
</dbReference>
<dbReference type="GO" id="GO:0005524">
    <property type="term" value="F:ATP binding"/>
    <property type="evidence" value="ECO:0007669"/>
    <property type="project" value="UniProtKB-UniRule"/>
</dbReference>
<dbReference type="GO" id="GO:0015203">
    <property type="term" value="F:polyamine transmembrane transporter activity"/>
    <property type="evidence" value="ECO:0007669"/>
    <property type="project" value="TreeGrafter"/>
</dbReference>
<evidence type="ECO:0000256" key="10">
    <source>
        <dbReference type="ARBA" id="ARBA00022967"/>
    </source>
</evidence>
<dbReference type="Pfam" id="PF12409">
    <property type="entry name" value="P5-ATPase"/>
    <property type="match status" value="1"/>
</dbReference>
<proteinExistence type="inferred from homology"/>
<dbReference type="InterPro" id="IPR006544">
    <property type="entry name" value="P-type_TPase_V"/>
</dbReference>
<dbReference type="GO" id="GO:0019829">
    <property type="term" value="F:ATPase-coupled monoatomic cation transmembrane transporter activity"/>
    <property type="evidence" value="ECO:0007669"/>
    <property type="project" value="UniProtKB-UniRule"/>
</dbReference>
<dbReference type="NCBIfam" id="TIGR01657">
    <property type="entry name" value="P-ATPase-V"/>
    <property type="match status" value="1"/>
</dbReference>